<proteinExistence type="predicted"/>
<gene>
    <name evidence="2" type="ORF">B4110_1940</name>
</gene>
<evidence type="ECO:0000313" key="3">
    <source>
        <dbReference type="Proteomes" id="UP000075324"/>
    </source>
</evidence>
<dbReference type="AlphaFoldDB" id="A0A150N6J4"/>
<dbReference type="EMBL" id="LQYW01000018">
    <property type="protein sequence ID" value="KYD32256.1"/>
    <property type="molecule type" value="Genomic_DNA"/>
</dbReference>
<evidence type="ECO:0000313" key="2">
    <source>
        <dbReference type="EMBL" id="KYD32256.1"/>
    </source>
</evidence>
<organism evidence="2 3">
    <name type="scientific">Parageobacillus toebii</name>
    <dbReference type="NCBI Taxonomy" id="153151"/>
    <lineage>
        <taxon>Bacteria</taxon>
        <taxon>Bacillati</taxon>
        <taxon>Bacillota</taxon>
        <taxon>Bacilli</taxon>
        <taxon>Bacillales</taxon>
        <taxon>Anoxybacillaceae</taxon>
        <taxon>Parageobacillus</taxon>
    </lineage>
</organism>
<reference evidence="2 3" key="1">
    <citation type="submission" date="2016-01" db="EMBL/GenBank/DDBJ databases">
        <title>Draft Genome Sequences of Seven Thermophilic Sporeformers Isolated from Foods.</title>
        <authorList>
            <person name="Berendsen E.M."/>
            <person name="Wells-Bennik M.H."/>
            <person name="Krawcyk A.O."/>
            <person name="De Jong A."/>
            <person name="Holsappel S."/>
            <person name="Eijlander R.T."/>
            <person name="Kuipers O.P."/>
        </authorList>
    </citation>
    <scope>NUCLEOTIDE SEQUENCE [LARGE SCALE GENOMIC DNA]</scope>
    <source>
        <strain evidence="2 3">B4110</strain>
    </source>
</reference>
<dbReference type="Proteomes" id="UP000075324">
    <property type="component" value="Unassembled WGS sequence"/>
</dbReference>
<name>A0A150N6J4_9BACL</name>
<protein>
    <submittedName>
        <fullName evidence="2">Uncharacterized protein</fullName>
    </submittedName>
</protein>
<keyword evidence="1" id="KW-0812">Transmembrane</keyword>
<accession>A0A150N6J4</accession>
<keyword evidence="1" id="KW-0472">Membrane</keyword>
<keyword evidence="1" id="KW-1133">Transmembrane helix</keyword>
<evidence type="ECO:0000256" key="1">
    <source>
        <dbReference type="SAM" id="Phobius"/>
    </source>
</evidence>
<feature type="transmembrane region" description="Helical" evidence="1">
    <location>
        <begin position="21"/>
        <end position="41"/>
    </location>
</feature>
<sequence>MKRQIHTGAASELQGWMRGRASIVFVFSVWLVVDIIFYFTYNRNIIM</sequence>
<comment type="caution">
    <text evidence="2">The sequence shown here is derived from an EMBL/GenBank/DDBJ whole genome shotgun (WGS) entry which is preliminary data.</text>
</comment>